<dbReference type="GO" id="GO:0003684">
    <property type="term" value="F:damaged DNA binding"/>
    <property type="evidence" value="ECO:0007669"/>
    <property type="project" value="InterPro"/>
</dbReference>
<dbReference type="GO" id="GO:0006303">
    <property type="term" value="P:double-strand break repair via nonhomologous end joining"/>
    <property type="evidence" value="ECO:0007669"/>
    <property type="project" value="InterPro"/>
</dbReference>
<organism evidence="14 15">
    <name type="scientific">Panagrellus redivivus</name>
    <name type="common">Microworm</name>
    <dbReference type="NCBI Taxonomy" id="6233"/>
    <lineage>
        <taxon>Eukaryota</taxon>
        <taxon>Metazoa</taxon>
        <taxon>Ecdysozoa</taxon>
        <taxon>Nematoda</taxon>
        <taxon>Chromadorea</taxon>
        <taxon>Rhabditida</taxon>
        <taxon>Tylenchina</taxon>
        <taxon>Panagrolaimomorpha</taxon>
        <taxon>Panagrolaimoidea</taxon>
        <taxon>Panagrolaimidae</taxon>
        <taxon>Panagrellus</taxon>
    </lineage>
</organism>
<dbReference type="PANTHER" id="PTHR12604:SF2">
    <property type="entry name" value="X-RAY REPAIR CROSS-COMPLEMENTING PROTEIN 6"/>
    <property type="match status" value="1"/>
</dbReference>
<dbReference type="GO" id="GO:0043564">
    <property type="term" value="C:Ku70:Ku80 complex"/>
    <property type="evidence" value="ECO:0007669"/>
    <property type="project" value="InterPro"/>
</dbReference>
<comment type="similarity">
    <text evidence="2">Belongs to the ku70 family.</text>
</comment>
<evidence type="ECO:0000256" key="9">
    <source>
        <dbReference type="ARBA" id="ARBA00023172"/>
    </source>
</evidence>
<dbReference type="SUPFAM" id="SSF100939">
    <property type="entry name" value="SPOC domain-like"/>
    <property type="match status" value="1"/>
</dbReference>
<dbReference type="GO" id="GO:0005524">
    <property type="term" value="F:ATP binding"/>
    <property type="evidence" value="ECO:0007669"/>
    <property type="project" value="UniProtKB-KW"/>
</dbReference>
<evidence type="ECO:0000256" key="3">
    <source>
        <dbReference type="ARBA" id="ARBA00022741"/>
    </source>
</evidence>
<keyword evidence="8" id="KW-0238">DNA-binding</keyword>
<dbReference type="SUPFAM" id="SSF53300">
    <property type="entry name" value="vWA-like"/>
    <property type="match status" value="1"/>
</dbReference>
<accession>A0A7E4VK85</accession>
<keyword evidence="3" id="KW-0547">Nucleotide-binding</keyword>
<keyword evidence="14" id="KW-1185">Reference proteome</keyword>
<name>A0A7E4VK85_PANRE</name>
<evidence type="ECO:0000256" key="4">
    <source>
        <dbReference type="ARBA" id="ARBA00022763"/>
    </source>
</evidence>
<dbReference type="InterPro" id="IPR006164">
    <property type="entry name" value="DNA_bd_Ku70/Ku80"/>
</dbReference>
<dbReference type="Gene3D" id="1.10.1600.10">
    <property type="match status" value="1"/>
</dbReference>
<feature type="compositionally biased region" description="Basic and acidic residues" evidence="12">
    <location>
        <begin position="307"/>
        <end position="316"/>
    </location>
</feature>
<keyword evidence="6" id="KW-0347">Helicase</keyword>
<evidence type="ECO:0000313" key="15">
    <source>
        <dbReference type="WBParaSite" id="Pan_g21820.t1"/>
    </source>
</evidence>
<keyword evidence="9" id="KW-0233">DNA recombination</keyword>
<evidence type="ECO:0000256" key="8">
    <source>
        <dbReference type="ARBA" id="ARBA00023125"/>
    </source>
</evidence>
<reference evidence="15" key="2">
    <citation type="submission" date="2020-10" db="UniProtKB">
        <authorList>
            <consortium name="WormBaseParasite"/>
        </authorList>
    </citation>
    <scope>IDENTIFICATION</scope>
</reference>
<dbReference type="GO" id="GO:0042162">
    <property type="term" value="F:telomeric DNA binding"/>
    <property type="evidence" value="ECO:0007669"/>
    <property type="project" value="InterPro"/>
</dbReference>
<dbReference type="GO" id="GO:0000723">
    <property type="term" value="P:telomere maintenance"/>
    <property type="evidence" value="ECO:0007669"/>
    <property type="project" value="InterPro"/>
</dbReference>
<dbReference type="InterPro" id="IPR005161">
    <property type="entry name" value="Ku_N"/>
</dbReference>
<reference evidence="14" key="1">
    <citation type="journal article" date="2013" name="Genetics">
        <title>The draft genome and transcriptome of Panagrellus redivivus are shaped by the harsh demands of a free-living lifestyle.</title>
        <authorList>
            <person name="Srinivasan J."/>
            <person name="Dillman A.R."/>
            <person name="Macchietto M.G."/>
            <person name="Heikkinen L."/>
            <person name="Lakso M."/>
            <person name="Fracchia K.M."/>
            <person name="Antoshechkin I."/>
            <person name="Mortazavi A."/>
            <person name="Wong G."/>
            <person name="Sternberg P.W."/>
        </authorList>
    </citation>
    <scope>NUCLEOTIDE SEQUENCE [LARGE SCALE GENOMIC DNA]</scope>
    <source>
        <strain evidence="14">MT8872</strain>
    </source>
</reference>
<keyword evidence="11" id="KW-0539">Nucleus</keyword>
<dbReference type="InterPro" id="IPR027388">
    <property type="entry name" value="Ku70_bridge/pillars_dom_sf"/>
</dbReference>
<dbReference type="GO" id="GO:0006310">
    <property type="term" value="P:DNA recombination"/>
    <property type="evidence" value="ECO:0007669"/>
    <property type="project" value="UniProtKB-KW"/>
</dbReference>
<dbReference type="GO" id="GO:0016787">
    <property type="term" value="F:hydrolase activity"/>
    <property type="evidence" value="ECO:0007669"/>
    <property type="project" value="UniProtKB-KW"/>
</dbReference>
<dbReference type="PIRSF" id="PIRSF003033">
    <property type="entry name" value="Ku70"/>
    <property type="match status" value="1"/>
</dbReference>
<dbReference type="AlphaFoldDB" id="A0A7E4VK85"/>
<keyword evidence="4" id="KW-0227">DNA damage</keyword>
<evidence type="ECO:0000256" key="6">
    <source>
        <dbReference type="ARBA" id="ARBA00022806"/>
    </source>
</evidence>
<evidence type="ECO:0000256" key="10">
    <source>
        <dbReference type="ARBA" id="ARBA00023204"/>
    </source>
</evidence>
<dbReference type="WBParaSite" id="Pan_g21820.t1">
    <property type="protein sequence ID" value="Pan_g21820.t1"/>
    <property type="gene ID" value="Pan_g21820"/>
</dbReference>
<proteinExistence type="inferred from homology"/>
<evidence type="ECO:0000259" key="13">
    <source>
        <dbReference type="SMART" id="SM00559"/>
    </source>
</evidence>
<dbReference type="Pfam" id="PF03731">
    <property type="entry name" value="Ku_N"/>
    <property type="match status" value="1"/>
</dbReference>
<evidence type="ECO:0000256" key="1">
    <source>
        <dbReference type="ARBA" id="ARBA00004123"/>
    </source>
</evidence>
<dbReference type="Pfam" id="PF02735">
    <property type="entry name" value="Ku"/>
    <property type="match status" value="1"/>
</dbReference>
<dbReference type="Gene3D" id="2.40.290.10">
    <property type="match status" value="1"/>
</dbReference>
<dbReference type="SMART" id="SM00559">
    <property type="entry name" value="Ku78"/>
    <property type="match status" value="1"/>
</dbReference>
<sequence length="561" mass="63996">MAHIHPNISISSDSGRLATIFFVDVNDYMHEVDPTDDKKRTYFEIALKAIRNEMNAICCAAEHRQVVGLVFFNCGKTNVDSEAVDHVYLYRLRTEADNVGFLRELNAESVQHLDEWLYEAGERQKLLKETLGGSALCDYSQLLWFLQRTFKHWINAQKKLGIVYTRNAFLKDYDTAALKKASIEATNVTNAGIRLSHFLLGDEEADDVWTDLEVEAVPFHLSTNLGVSLMRRNIAMRALASIPFNLGPNVGFAVKLYHLAMKQTIERGEYLDERTNERLELKTRVVKKEEAEKEPESSQSLFSFPKDATEKPKESQSSEPGPSKVDHTKLKQVKTIGGVQVKLDAAELAKMKRVTDDRGLHIIGFKPASWLKPYHIRASSYMFPDEESINGSSVLYKALFRRCLERNVIALARLRATAAHQIQLVALVPQRRGGEVKSEEGEEPTDVEDLFYEGFHVFDLPYAEEYREVDAKIENEVWSEPKESIVEAAGEFVDKLTTSFTPLNFFNPNLQKHYWAVEAAATRENPDYPEHYDFDQIKPHFKASRRAQDVTKKLHAEFDNA</sequence>
<dbReference type="GO" id="GO:0004386">
    <property type="term" value="F:helicase activity"/>
    <property type="evidence" value="ECO:0007669"/>
    <property type="project" value="UniProtKB-KW"/>
</dbReference>
<dbReference type="PANTHER" id="PTHR12604">
    <property type="entry name" value="KU AUTOANTIGEN DNA HELICASE"/>
    <property type="match status" value="1"/>
</dbReference>
<feature type="compositionally biased region" description="Basic and acidic residues" evidence="12">
    <location>
        <begin position="286"/>
        <end position="296"/>
    </location>
</feature>
<evidence type="ECO:0000256" key="7">
    <source>
        <dbReference type="ARBA" id="ARBA00022840"/>
    </source>
</evidence>
<keyword evidence="5" id="KW-0378">Hydrolase</keyword>
<feature type="domain" description="Ku" evidence="13">
    <location>
        <begin position="322"/>
        <end position="477"/>
    </location>
</feature>
<evidence type="ECO:0000256" key="2">
    <source>
        <dbReference type="ARBA" id="ARBA00005240"/>
    </source>
</evidence>
<dbReference type="Gene3D" id="4.10.970.10">
    <property type="entry name" value="Ku70, bridge and pillars"/>
    <property type="match status" value="1"/>
</dbReference>
<keyword evidence="7" id="KW-0067">ATP-binding</keyword>
<dbReference type="InterPro" id="IPR016194">
    <property type="entry name" value="SPOC-like_C_dom_sf"/>
</dbReference>
<protein>
    <submittedName>
        <fullName evidence="15">Ku domain-containing protein</fullName>
    </submittedName>
</protein>
<dbReference type="GO" id="GO:0003690">
    <property type="term" value="F:double-stranded DNA binding"/>
    <property type="evidence" value="ECO:0007669"/>
    <property type="project" value="TreeGrafter"/>
</dbReference>
<dbReference type="Proteomes" id="UP000492821">
    <property type="component" value="Unassembled WGS sequence"/>
</dbReference>
<evidence type="ECO:0000256" key="11">
    <source>
        <dbReference type="ARBA" id="ARBA00023242"/>
    </source>
</evidence>
<dbReference type="InterPro" id="IPR006165">
    <property type="entry name" value="Ku70"/>
</dbReference>
<evidence type="ECO:0000256" key="5">
    <source>
        <dbReference type="ARBA" id="ARBA00022801"/>
    </source>
</evidence>
<feature type="region of interest" description="Disordered" evidence="12">
    <location>
        <begin position="286"/>
        <end position="329"/>
    </location>
</feature>
<keyword evidence="10" id="KW-0234">DNA repair</keyword>
<dbReference type="Gene3D" id="3.40.50.410">
    <property type="entry name" value="von Willebrand factor, type A domain"/>
    <property type="match status" value="1"/>
</dbReference>
<evidence type="ECO:0000313" key="14">
    <source>
        <dbReference type="Proteomes" id="UP000492821"/>
    </source>
</evidence>
<evidence type="ECO:0000256" key="12">
    <source>
        <dbReference type="SAM" id="MobiDB-lite"/>
    </source>
</evidence>
<dbReference type="InterPro" id="IPR036465">
    <property type="entry name" value="vWFA_dom_sf"/>
</dbReference>
<comment type="subcellular location">
    <subcellularLocation>
        <location evidence="1">Nucleus</location>
    </subcellularLocation>
</comment>